<dbReference type="STRING" id="173990.SAMN05660691_02504"/>
<feature type="domain" description="Methyltransferase type 11" evidence="4">
    <location>
        <begin position="54"/>
        <end position="149"/>
    </location>
</feature>
<protein>
    <submittedName>
        <fullName evidence="5">Malonyl-CoA O-methyltransferase</fullName>
    </submittedName>
</protein>
<sequence length="269" mass="28808">MTAVSAATAEGFIRQVAQSFGKACDSYLPAARLQQQVALDALALLPANNQGHLLDLGCGPGWIHPRFATYCSHFTAADLSAGMLAKAASQQLAAHIGTSYLQADAKQLPLAAHSVDKVFSSLMLQWCAKPAAVFAEIDRILAPGGRVVLTTLVDGTLAELKQAFASLDQQQHVNRFLPAAEVVAAAKPVSSIRWQFEQRCYPLFYPDVISLARELKALGANQVAGRQSRGLTGKGYWQNLAGAYNIHRSTLGLPASYQVLIISGYKDAN</sequence>
<evidence type="ECO:0000259" key="4">
    <source>
        <dbReference type="Pfam" id="PF08241"/>
    </source>
</evidence>
<reference evidence="6" key="1">
    <citation type="submission" date="2016-10" db="EMBL/GenBank/DDBJ databases">
        <authorList>
            <person name="Varghese N."/>
            <person name="Submissions S."/>
        </authorList>
    </citation>
    <scope>NUCLEOTIDE SEQUENCE [LARGE SCALE GENOMIC DNA]</scope>
    <source>
        <strain evidence="6">DSM 17616</strain>
    </source>
</reference>
<dbReference type="InterPro" id="IPR029063">
    <property type="entry name" value="SAM-dependent_MTases_sf"/>
</dbReference>
<dbReference type="EMBL" id="FNXF01000009">
    <property type="protein sequence ID" value="SEH97210.1"/>
    <property type="molecule type" value="Genomic_DNA"/>
</dbReference>
<dbReference type="PANTHER" id="PTHR44942">
    <property type="entry name" value="METHYLTRANSF_11 DOMAIN-CONTAINING PROTEIN"/>
    <property type="match status" value="1"/>
</dbReference>
<dbReference type="Gene3D" id="3.40.50.150">
    <property type="entry name" value="Vaccinia Virus protein VP39"/>
    <property type="match status" value="1"/>
</dbReference>
<keyword evidence="6" id="KW-1185">Reference proteome</keyword>
<dbReference type="GO" id="GO:0008757">
    <property type="term" value="F:S-adenosylmethionine-dependent methyltransferase activity"/>
    <property type="evidence" value="ECO:0007669"/>
    <property type="project" value="InterPro"/>
</dbReference>
<dbReference type="OrthoDB" id="9760689at2"/>
<gene>
    <name evidence="5" type="ORF">SAMN05660691_02504</name>
</gene>
<dbReference type="AlphaFoldDB" id="A0A1H6MI04"/>
<evidence type="ECO:0000256" key="3">
    <source>
        <dbReference type="ARBA" id="ARBA00022679"/>
    </source>
</evidence>
<accession>A0A1H6MI04</accession>
<dbReference type="InterPro" id="IPR051052">
    <property type="entry name" value="Diverse_substrate_MTase"/>
</dbReference>
<dbReference type="InterPro" id="IPR013216">
    <property type="entry name" value="Methyltransf_11"/>
</dbReference>
<dbReference type="RefSeq" id="WP_092793789.1">
    <property type="nucleotide sequence ID" value="NZ_FNXF01000009.1"/>
</dbReference>
<dbReference type="PANTHER" id="PTHR44942:SF4">
    <property type="entry name" value="METHYLTRANSFERASE TYPE 11 DOMAIN-CONTAINING PROTEIN"/>
    <property type="match status" value="1"/>
</dbReference>
<dbReference type="SUPFAM" id="SSF53335">
    <property type="entry name" value="S-adenosyl-L-methionine-dependent methyltransferases"/>
    <property type="match status" value="1"/>
</dbReference>
<evidence type="ECO:0000256" key="1">
    <source>
        <dbReference type="ARBA" id="ARBA00008361"/>
    </source>
</evidence>
<keyword evidence="3 5" id="KW-0808">Transferase</keyword>
<organism evidence="5 6">
    <name type="scientific">Rheinheimera pacifica</name>
    <dbReference type="NCBI Taxonomy" id="173990"/>
    <lineage>
        <taxon>Bacteria</taxon>
        <taxon>Pseudomonadati</taxon>
        <taxon>Pseudomonadota</taxon>
        <taxon>Gammaproteobacteria</taxon>
        <taxon>Chromatiales</taxon>
        <taxon>Chromatiaceae</taxon>
        <taxon>Rheinheimera</taxon>
    </lineage>
</organism>
<dbReference type="GO" id="GO:0032259">
    <property type="term" value="P:methylation"/>
    <property type="evidence" value="ECO:0007669"/>
    <property type="project" value="UniProtKB-KW"/>
</dbReference>
<comment type="similarity">
    <text evidence="1">Belongs to the methyltransferase superfamily.</text>
</comment>
<name>A0A1H6MI04_9GAMM</name>
<dbReference type="Pfam" id="PF08241">
    <property type="entry name" value="Methyltransf_11"/>
    <property type="match status" value="1"/>
</dbReference>
<dbReference type="Proteomes" id="UP000199371">
    <property type="component" value="Unassembled WGS sequence"/>
</dbReference>
<evidence type="ECO:0000313" key="5">
    <source>
        <dbReference type="EMBL" id="SEH97210.1"/>
    </source>
</evidence>
<evidence type="ECO:0000256" key="2">
    <source>
        <dbReference type="ARBA" id="ARBA00022603"/>
    </source>
</evidence>
<keyword evidence="2 5" id="KW-0489">Methyltransferase</keyword>
<evidence type="ECO:0000313" key="6">
    <source>
        <dbReference type="Proteomes" id="UP000199371"/>
    </source>
</evidence>
<dbReference type="CDD" id="cd02440">
    <property type="entry name" value="AdoMet_MTases"/>
    <property type="match status" value="1"/>
</dbReference>
<proteinExistence type="inferred from homology"/>